<comment type="caution">
    <text evidence="1">The sequence shown here is derived from an EMBL/GenBank/DDBJ whole genome shotgun (WGS) entry which is preliminary data.</text>
</comment>
<proteinExistence type="predicted"/>
<name>A0A4Y2H9E0_ARAVE</name>
<evidence type="ECO:0000313" key="1">
    <source>
        <dbReference type="EMBL" id="GBM61438.1"/>
    </source>
</evidence>
<dbReference type="Proteomes" id="UP000499080">
    <property type="component" value="Unassembled WGS sequence"/>
</dbReference>
<protein>
    <submittedName>
        <fullName evidence="1">Uncharacterized protein</fullName>
    </submittedName>
</protein>
<dbReference type="AlphaFoldDB" id="A0A4Y2H9E0"/>
<dbReference type="EMBL" id="BGPR01001767">
    <property type="protein sequence ID" value="GBM61438.1"/>
    <property type="molecule type" value="Genomic_DNA"/>
</dbReference>
<evidence type="ECO:0000313" key="2">
    <source>
        <dbReference type="Proteomes" id="UP000499080"/>
    </source>
</evidence>
<keyword evidence="2" id="KW-1185">Reference proteome</keyword>
<gene>
    <name evidence="1" type="ORF">AVEN_96551_1</name>
</gene>
<reference evidence="1 2" key="1">
    <citation type="journal article" date="2019" name="Sci. Rep.">
        <title>Orb-weaving spider Araneus ventricosus genome elucidates the spidroin gene catalogue.</title>
        <authorList>
            <person name="Kono N."/>
            <person name="Nakamura H."/>
            <person name="Ohtoshi R."/>
            <person name="Moran D.A.P."/>
            <person name="Shinohara A."/>
            <person name="Yoshida Y."/>
            <person name="Fujiwara M."/>
            <person name="Mori M."/>
            <person name="Tomita M."/>
            <person name="Arakawa K."/>
        </authorList>
    </citation>
    <scope>NUCLEOTIDE SEQUENCE [LARGE SCALE GENOMIC DNA]</scope>
</reference>
<organism evidence="1 2">
    <name type="scientific">Araneus ventricosus</name>
    <name type="common">Orbweaver spider</name>
    <name type="synonym">Epeira ventricosa</name>
    <dbReference type="NCBI Taxonomy" id="182803"/>
    <lineage>
        <taxon>Eukaryota</taxon>
        <taxon>Metazoa</taxon>
        <taxon>Ecdysozoa</taxon>
        <taxon>Arthropoda</taxon>
        <taxon>Chelicerata</taxon>
        <taxon>Arachnida</taxon>
        <taxon>Araneae</taxon>
        <taxon>Araneomorphae</taxon>
        <taxon>Entelegynae</taxon>
        <taxon>Araneoidea</taxon>
        <taxon>Araneidae</taxon>
        <taxon>Araneus</taxon>
    </lineage>
</organism>
<sequence length="86" mass="10068">MMNLSRHLTLHLWSEKRLWRFWYHSLLRDNTTLFLDVTPLLDAQSQLDRRQGVKPEIAPFQCVKPTCGELTATYLSATTEDAQDTF</sequence>
<accession>A0A4Y2H9E0</accession>